<keyword evidence="3 19" id="KW-0964">Secreted</keyword>
<comment type="function">
    <text evidence="13">Preptin undergoes glucose-mediated co-secretion with insulin, and acts as a physiological amplifier of glucose-mediated insulin secretion. Exhibits osteogenic properties by increasing osteoblast mitogenic activity through phosphoactivation of MAPK1 and MAPK3.</text>
</comment>
<sequence>GRPPAPPFRPPPPPGPRPPALGPPAPPPGWRPRVDAVRRYAADSHLGRRRRGRAPPACGSPAASSSSTSTPVPLRPRRRSPPQAVRLAGRRRCHPPRSPPALPGAQPGRSPSSLRPERPRRRRHRPPPPRGPGSRRPRAPSAQTELGARGPGDASAPPPSAPSPAPDVAPSPSLLCAPQPLSGLWSRPSLLPQPSLCSLPPPPSSLPPTPSPSTPALSPSPSQSGLIIRFLFLSPLSSPAVSLPASRCPLSLSLALSSAPPVSRSLCVSHYLCPPLSLIQQLTSLPDPLPPPKVQHLARPSPQTARPPQTIRRVSHPPKKSHPPVLPRRTFGPSDSARAALAEECPAGGPTPAVRFAIRSREAGGPCAGFQIPMGIPMRKPLLVLLVFLALASCCYAAYRPSETLCGGELVDTLQFVCGDRGFYFSRPASRVNRRSRGIVEECCFRSCDLALLETYCATPAKSERDVSTPPTVLPDNFPRYPVGKFFRYDTWKQSAQRLRRGLPALLRARRGRTLAKELEAVREAKRHRPLTARPTRDPAAHGGASPEASGHRNPMTETAVELAGRPREIRGGEHGTRNPNLHRYNMTGPPHSPRPLISVPT</sequence>
<evidence type="ECO:0000256" key="5">
    <source>
        <dbReference type="ARBA" id="ARBA00022685"/>
    </source>
</evidence>
<comment type="subcellular location">
    <subcellularLocation>
        <location evidence="1 19">Secreted</location>
    </subcellularLocation>
</comment>
<dbReference type="PROSITE" id="PS00262">
    <property type="entry name" value="INSULIN"/>
    <property type="match status" value="1"/>
</dbReference>
<evidence type="ECO:0000256" key="16">
    <source>
        <dbReference type="ARBA" id="ARBA00049761"/>
    </source>
</evidence>
<evidence type="ECO:0000256" key="15">
    <source>
        <dbReference type="ARBA" id="ARBA00049720"/>
    </source>
</evidence>
<evidence type="ECO:0000256" key="13">
    <source>
        <dbReference type="ARBA" id="ARBA00043916"/>
    </source>
</evidence>
<dbReference type="Gene3D" id="1.10.100.10">
    <property type="entry name" value="Insulin-like"/>
    <property type="match status" value="1"/>
</dbReference>
<comment type="function">
    <text evidence="14">The insulin-like growth factors possess growth-promoting activity. Major fetal growth hormone in mammals. Plays a key role in regulating fetoplacental development. IGF2 is influenced by placental lactogen. Also involved in tissue differentiation. In adults, involved in glucose metabolism in adipose tissue, skeletal muscle and liver. Acts as a ligand for integrin which is required for IGF2 signaling. Positively regulates myogenic transcription factor MYOD1 function by facilitating the recruitment of transcriptional coactivators, thereby controlling muscle terminal differentiation. Inhibits myoblast differentiation and modulates metabolism via increasing the mitochondrial respiration rate.</text>
</comment>
<keyword evidence="9" id="KW-0339">Growth factor</keyword>
<dbReference type="GO" id="GO:0006006">
    <property type="term" value="P:glucose metabolic process"/>
    <property type="evidence" value="ECO:0007669"/>
    <property type="project" value="UniProtKB-KW"/>
</dbReference>
<evidence type="ECO:0000256" key="9">
    <source>
        <dbReference type="ARBA" id="ARBA00023030"/>
    </source>
</evidence>
<dbReference type="InterPro" id="IPR022353">
    <property type="entry name" value="Insulin_CS"/>
</dbReference>
<keyword evidence="5" id="KW-0165">Cleavage on pair of basic residues</keyword>
<dbReference type="GO" id="GO:0008083">
    <property type="term" value="F:growth factor activity"/>
    <property type="evidence" value="ECO:0007669"/>
    <property type="project" value="UniProtKB-KW"/>
</dbReference>
<evidence type="ECO:0000256" key="17">
    <source>
        <dbReference type="ARBA" id="ARBA00049823"/>
    </source>
</evidence>
<evidence type="ECO:0000256" key="1">
    <source>
        <dbReference type="ARBA" id="ARBA00004613"/>
    </source>
</evidence>
<dbReference type="GO" id="GO:0005615">
    <property type="term" value="C:extracellular space"/>
    <property type="evidence" value="ECO:0007669"/>
    <property type="project" value="InterPro"/>
</dbReference>
<feature type="compositionally biased region" description="Basic and acidic residues" evidence="20">
    <location>
        <begin position="32"/>
        <end position="46"/>
    </location>
</feature>
<protein>
    <recommendedName>
        <fullName evidence="16">Insulin-like growth factor 2</fullName>
    </recommendedName>
    <alternativeName>
        <fullName evidence="17">Insulin-like growth factor II</fullName>
    </alternativeName>
</protein>
<keyword evidence="6" id="KW-0372">Hormone</keyword>
<evidence type="ECO:0000256" key="7">
    <source>
        <dbReference type="ARBA" id="ARBA00022729"/>
    </source>
</evidence>
<feature type="disulfide bond" evidence="18">
    <location>
        <begin position="406"/>
        <end position="444"/>
    </location>
</feature>
<feature type="domain" description="Insulin-like" evidence="21">
    <location>
        <begin position="403"/>
        <end position="457"/>
    </location>
</feature>
<feature type="compositionally biased region" description="Low complexity" evidence="20">
    <location>
        <begin position="54"/>
        <end position="72"/>
    </location>
</feature>
<dbReference type="SUPFAM" id="SSF56994">
    <property type="entry name" value="Insulin-like"/>
    <property type="match status" value="1"/>
</dbReference>
<dbReference type="GO" id="GO:0001503">
    <property type="term" value="P:ossification"/>
    <property type="evidence" value="ECO:0007669"/>
    <property type="project" value="UniProtKB-KW"/>
</dbReference>
<name>A0A8D1JVT9_PIG</name>
<dbReference type="AlphaFoldDB" id="A0A8D1JVT9"/>
<dbReference type="InterPro" id="IPR036438">
    <property type="entry name" value="Insulin-like_sf"/>
</dbReference>
<evidence type="ECO:0000313" key="23">
    <source>
        <dbReference type="Proteomes" id="UP000694571"/>
    </source>
</evidence>
<dbReference type="PANTHER" id="PTHR46886">
    <property type="entry name" value="INSULIN-LIKE GROWTH FACTOR II"/>
    <property type="match status" value="1"/>
</dbReference>
<evidence type="ECO:0000256" key="8">
    <source>
        <dbReference type="ARBA" id="ARBA00022855"/>
    </source>
</evidence>
<comment type="subunit">
    <text evidence="15">Interacts with MYORG; this interaction is required for IGF2 secretion. Interacts with integrins ITGAV:ITGB3 and ITGA6:ITGB4; integrin-binding is required for IGF2 signaling. Interacts with IGFBP2.</text>
</comment>
<dbReference type="Pfam" id="PF08365">
    <property type="entry name" value="IGF2_C"/>
    <property type="match status" value="1"/>
</dbReference>
<accession>A0A8D1JVT9</accession>
<feature type="compositionally biased region" description="Basic residues" evidence="20">
    <location>
        <begin position="118"/>
        <end position="138"/>
    </location>
</feature>
<feature type="region of interest" description="Disordered" evidence="20">
    <location>
        <begin position="195"/>
        <end position="220"/>
    </location>
</feature>
<evidence type="ECO:0000256" key="10">
    <source>
        <dbReference type="ARBA" id="ARBA00023157"/>
    </source>
</evidence>
<evidence type="ECO:0000256" key="18">
    <source>
        <dbReference type="PIRSR" id="PIRSR622350-50"/>
    </source>
</evidence>
<evidence type="ECO:0000256" key="3">
    <source>
        <dbReference type="ARBA" id="ARBA00022525"/>
    </source>
</evidence>
<feature type="region of interest" description="Disordered" evidence="20">
    <location>
        <begin position="524"/>
        <end position="602"/>
    </location>
</feature>
<dbReference type="InterPro" id="IPR022334">
    <property type="entry name" value="IGF2"/>
</dbReference>
<keyword evidence="7" id="KW-0732">Signal</keyword>
<dbReference type="Pfam" id="PF00049">
    <property type="entry name" value="Insulin"/>
    <property type="match status" value="1"/>
</dbReference>
<dbReference type="SMART" id="SM00078">
    <property type="entry name" value="IlGF"/>
    <property type="match status" value="1"/>
</dbReference>
<dbReference type="PRINTS" id="PR00276">
    <property type="entry name" value="INSULINFAMLY"/>
</dbReference>
<evidence type="ECO:0000256" key="6">
    <source>
        <dbReference type="ARBA" id="ARBA00022702"/>
    </source>
</evidence>
<dbReference type="CDD" id="cd04368">
    <property type="entry name" value="IlGF"/>
    <property type="match status" value="1"/>
</dbReference>
<feature type="compositionally biased region" description="Pro residues" evidence="20">
    <location>
        <begin position="199"/>
        <end position="213"/>
    </location>
</feature>
<dbReference type="InterPro" id="IPR022350">
    <property type="entry name" value="IGF-1/2"/>
</dbReference>
<dbReference type="GO" id="GO:0051781">
    <property type="term" value="P:positive regulation of cell division"/>
    <property type="evidence" value="ECO:0007669"/>
    <property type="project" value="UniProtKB-KW"/>
</dbReference>
<evidence type="ECO:0000256" key="19">
    <source>
        <dbReference type="RuleBase" id="RU000406"/>
    </source>
</evidence>
<dbReference type="InterPro" id="IPR022352">
    <property type="entry name" value="Ins/IGF/rlx"/>
</dbReference>
<dbReference type="PRINTS" id="PR02006">
    <property type="entry name" value="INSLNLIKEGF2"/>
</dbReference>
<dbReference type="InterPro" id="IPR016179">
    <property type="entry name" value="Insulin-like"/>
</dbReference>
<evidence type="ECO:0000256" key="2">
    <source>
        <dbReference type="ARBA" id="ARBA00009034"/>
    </source>
</evidence>
<dbReference type="Ensembl" id="ENSSSCT00050011200.1">
    <property type="protein sequence ID" value="ENSSSCP00050004793.1"/>
    <property type="gene ID" value="ENSSSCG00050008159.1"/>
</dbReference>
<evidence type="ECO:0000256" key="14">
    <source>
        <dbReference type="ARBA" id="ARBA00045704"/>
    </source>
</evidence>
<dbReference type="GO" id="GO:0005179">
    <property type="term" value="F:hormone activity"/>
    <property type="evidence" value="ECO:0007669"/>
    <property type="project" value="UniProtKB-KW"/>
</dbReference>
<evidence type="ECO:0000256" key="20">
    <source>
        <dbReference type="SAM" id="MobiDB-lite"/>
    </source>
</evidence>
<dbReference type="PRINTS" id="PR02002">
    <property type="entry name" value="INSLNLIKEGF"/>
</dbReference>
<feature type="compositionally biased region" description="Basic and acidic residues" evidence="20">
    <location>
        <begin position="565"/>
        <end position="577"/>
    </location>
</feature>
<organism evidence="22 23">
    <name type="scientific">Sus scrofa</name>
    <name type="common">Pig</name>
    <dbReference type="NCBI Taxonomy" id="9823"/>
    <lineage>
        <taxon>Eukaryota</taxon>
        <taxon>Metazoa</taxon>
        <taxon>Chordata</taxon>
        <taxon>Craniata</taxon>
        <taxon>Vertebrata</taxon>
        <taxon>Euteleostomi</taxon>
        <taxon>Mammalia</taxon>
        <taxon>Eutheria</taxon>
        <taxon>Laurasiatheria</taxon>
        <taxon>Artiodactyla</taxon>
        <taxon>Suina</taxon>
        <taxon>Suidae</taxon>
        <taxon>Sus</taxon>
    </lineage>
</organism>
<evidence type="ECO:0000259" key="21">
    <source>
        <dbReference type="SMART" id="SM00078"/>
    </source>
</evidence>
<feature type="disulfide bond" evidence="18">
    <location>
        <begin position="418"/>
        <end position="457"/>
    </location>
</feature>
<feature type="compositionally biased region" description="Basic residues" evidence="20">
    <location>
        <begin position="313"/>
        <end position="322"/>
    </location>
</feature>
<dbReference type="PANTHER" id="PTHR46886:SF1">
    <property type="entry name" value="INSULIN-LIKE GROWTH FACTOR II"/>
    <property type="match status" value="1"/>
</dbReference>
<dbReference type="FunFam" id="1.10.100.10:FF:000002">
    <property type="entry name" value="Insulin-like growth factor II preproprotein"/>
    <property type="match status" value="1"/>
</dbReference>
<feature type="compositionally biased region" description="Pro residues" evidence="20">
    <location>
        <begin position="156"/>
        <end position="169"/>
    </location>
</feature>
<comment type="similarity">
    <text evidence="2 19">Belongs to the insulin family.</text>
</comment>
<reference evidence="22" key="1">
    <citation type="submission" date="2025-08" db="UniProtKB">
        <authorList>
            <consortium name="Ensembl"/>
        </authorList>
    </citation>
    <scope>IDENTIFICATION</scope>
</reference>
<evidence type="ECO:0000256" key="12">
    <source>
        <dbReference type="ARBA" id="ARBA00023277"/>
    </source>
</evidence>
<feature type="disulfide bond" evidence="18">
    <location>
        <begin position="443"/>
        <end position="448"/>
    </location>
</feature>
<keyword evidence="11" id="KW-0497">Mitogen</keyword>
<dbReference type="Proteomes" id="UP000694571">
    <property type="component" value="Unplaced"/>
</dbReference>
<evidence type="ECO:0000313" key="22">
    <source>
        <dbReference type="Ensembl" id="ENSSSCP00050004793.1"/>
    </source>
</evidence>
<evidence type="ECO:0000256" key="4">
    <source>
        <dbReference type="ARBA" id="ARBA00022526"/>
    </source>
</evidence>
<feature type="compositionally biased region" description="Pro residues" evidence="20">
    <location>
        <begin position="1"/>
        <end position="30"/>
    </location>
</feature>
<keyword evidence="8" id="KW-0892">Osteogenesis</keyword>
<dbReference type="InterPro" id="IPR013576">
    <property type="entry name" value="IGF2_C"/>
</dbReference>
<evidence type="ECO:0000256" key="11">
    <source>
        <dbReference type="ARBA" id="ARBA00023246"/>
    </source>
</evidence>
<feature type="region of interest" description="Disordered" evidence="20">
    <location>
        <begin position="287"/>
        <end position="330"/>
    </location>
</feature>
<proteinExistence type="inferred from homology"/>
<keyword evidence="12" id="KW-0119">Carbohydrate metabolism</keyword>
<keyword evidence="10 18" id="KW-1015">Disulfide bond</keyword>
<gene>
    <name evidence="22" type="primary">IGF2</name>
</gene>
<feature type="region of interest" description="Disordered" evidence="20">
    <location>
        <begin position="1"/>
        <end position="174"/>
    </location>
</feature>
<keyword evidence="4" id="KW-0313">Glucose metabolism</keyword>